<evidence type="ECO:0000256" key="5">
    <source>
        <dbReference type="SAM" id="Phobius"/>
    </source>
</evidence>
<feature type="transmembrane region" description="Helical" evidence="5">
    <location>
        <begin position="25"/>
        <end position="45"/>
    </location>
</feature>
<evidence type="ECO:0000313" key="6">
    <source>
        <dbReference type="EMBL" id="CAD5207614.1"/>
    </source>
</evidence>
<protein>
    <submittedName>
        <fullName evidence="6">(pine wood nematode) hypothetical protein</fullName>
    </submittedName>
</protein>
<dbReference type="InterPro" id="IPR051115">
    <property type="entry name" value="LAPTM_transporter"/>
</dbReference>
<comment type="subcellular location">
    <subcellularLocation>
        <location evidence="1">Endomembrane system</location>
        <topology evidence="1">Multi-pass membrane protein</topology>
    </subcellularLocation>
</comment>
<evidence type="ECO:0000313" key="8">
    <source>
        <dbReference type="Proteomes" id="UP000095284"/>
    </source>
</evidence>
<reference evidence="10" key="1">
    <citation type="submission" date="2016-11" db="UniProtKB">
        <authorList>
            <consortium name="WormBaseParasite"/>
        </authorList>
    </citation>
    <scope>IDENTIFICATION</scope>
</reference>
<evidence type="ECO:0000256" key="2">
    <source>
        <dbReference type="ARBA" id="ARBA00022692"/>
    </source>
</evidence>
<dbReference type="eggNOG" id="ENOG502S489">
    <property type="taxonomic scope" value="Eukaryota"/>
</dbReference>
<reference evidence="7" key="2">
    <citation type="submission" date="2020-08" db="EMBL/GenBank/DDBJ databases">
        <authorList>
            <person name="Kikuchi T."/>
        </authorList>
    </citation>
    <scope>NUCLEOTIDE SEQUENCE</scope>
    <source>
        <strain evidence="6">Ka4C1</strain>
    </source>
</reference>
<proteinExistence type="predicted"/>
<evidence type="ECO:0000256" key="3">
    <source>
        <dbReference type="ARBA" id="ARBA00022989"/>
    </source>
</evidence>
<keyword evidence="2 5" id="KW-0812">Transmembrane</keyword>
<dbReference type="GO" id="GO:0005765">
    <property type="term" value="C:lysosomal membrane"/>
    <property type="evidence" value="ECO:0007669"/>
    <property type="project" value="TreeGrafter"/>
</dbReference>
<dbReference type="GO" id="GO:0012505">
    <property type="term" value="C:endomembrane system"/>
    <property type="evidence" value="ECO:0007669"/>
    <property type="project" value="UniProtKB-SubCell"/>
</dbReference>
<sequence>MVAKAKKEPEETTPNRICCCNLKTAGYVVGLVEILLCILAVYGLFRNFHLFGMSYFFWFVVGIISIIIILIAIAILFYAIQKEKPRWLLPHLSAQIFLILFLFIVALVTAILLILGEYRGIRRLLGHGGFHMSDSSTRVLGVWIIIVYLAVAILECFFLYIIWKLYKHLRAYKQLEEQKRDIRFGGAAYNANDWYIAPENDKAYGGSPDAGDIYPYDAPLINNA</sequence>
<dbReference type="Proteomes" id="UP000582659">
    <property type="component" value="Unassembled WGS sequence"/>
</dbReference>
<feature type="transmembrane region" description="Helical" evidence="5">
    <location>
        <begin position="140"/>
        <end position="163"/>
    </location>
</feature>
<dbReference type="OrthoDB" id="5849902at2759"/>
<evidence type="ECO:0000256" key="4">
    <source>
        <dbReference type="ARBA" id="ARBA00023136"/>
    </source>
</evidence>
<dbReference type="PANTHER" id="PTHR12479">
    <property type="entry name" value="LYSOSOMAL-ASSOCIATED TRANSMEMBRANE PROTEIN"/>
    <property type="match status" value="1"/>
</dbReference>
<dbReference type="PANTHER" id="PTHR12479:SF19">
    <property type="entry name" value="MARVEL DOMAIN-CONTAINING PROTEIN"/>
    <property type="match status" value="1"/>
</dbReference>
<keyword evidence="3 5" id="KW-1133">Transmembrane helix</keyword>
<accession>A0A1I7SF51</accession>
<feature type="transmembrane region" description="Helical" evidence="5">
    <location>
        <begin position="92"/>
        <end position="115"/>
    </location>
</feature>
<dbReference type="EMBL" id="CAJFDI010000001">
    <property type="protein sequence ID" value="CAD5207614.1"/>
    <property type="molecule type" value="Genomic_DNA"/>
</dbReference>
<dbReference type="WBParaSite" id="BXY_1166300.1">
    <property type="protein sequence ID" value="BXY_1166300.1"/>
    <property type="gene ID" value="BXY_1166300"/>
</dbReference>
<evidence type="ECO:0000256" key="1">
    <source>
        <dbReference type="ARBA" id="ARBA00004127"/>
    </source>
</evidence>
<evidence type="ECO:0000313" key="9">
    <source>
        <dbReference type="Proteomes" id="UP000659654"/>
    </source>
</evidence>
<gene>
    <name evidence="6" type="ORF">BXYJ_LOCUS13</name>
</gene>
<name>A0A1I7SF51_BURXY</name>
<feature type="transmembrane region" description="Helical" evidence="5">
    <location>
        <begin position="57"/>
        <end position="80"/>
    </location>
</feature>
<evidence type="ECO:0000313" key="7">
    <source>
        <dbReference type="EMBL" id="CAG9078788.1"/>
    </source>
</evidence>
<dbReference type="Proteomes" id="UP000659654">
    <property type="component" value="Unassembled WGS sequence"/>
</dbReference>
<organism evidence="8 10">
    <name type="scientific">Bursaphelenchus xylophilus</name>
    <name type="common">Pinewood nematode worm</name>
    <name type="synonym">Aphelenchoides xylophilus</name>
    <dbReference type="NCBI Taxonomy" id="6326"/>
    <lineage>
        <taxon>Eukaryota</taxon>
        <taxon>Metazoa</taxon>
        <taxon>Ecdysozoa</taxon>
        <taxon>Nematoda</taxon>
        <taxon>Chromadorea</taxon>
        <taxon>Rhabditida</taxon>
        <taxon>Tylenchina</taxon>
        <taxon>Tylenchomorpha</taxon>
        <taxon>Aphelenchoidea</taxon>
        <taxon>Aphelenchoididae</taxon>
        <taxon>Bursaphelenchus</taxon>
    </lineage>
</organism>
<dbReference type="AlphaFoldDB" id="A0A1I7SF51"/>
<dbReference type="EMBL" id="CAJFCV020000001">
    <property type="protein sequence ID" value="CAG9078788.1"/>
    <property type="molecule type" value="Genomic_DNA"/>
</dbReference>
<keyword evidence="9" id="KW-1185">Reference proteome</keyword>
<evidence type="ECO:0000313" key="10">
    <source>
        <dbReference type="WBParaSite" id="BXY_1166300.1"/>
    </source>
</evidence>
<dbReference type="Proteomes" id="UP000095284">
    <property type="component" value="Unplaced"/>
</dbReference>
<keyword evidence="4 5" id="KW-0472">Membrane</keyword>